<evidence type="ECO:0000256" key="3">
    <source>
        <dbReference type="PROSITE-ProRule" id="PRU00191"/>
    </source>
</evidence>
<keyword evidence="1 4" id="KW-0728">SH3 domain</keyword>
<dbReference type="InterPro" id="IPR043539">
    <property type="entry name" value="Grb2-like"/>
</dbReference>
<dbReference type="SUPFAM" id="SSF50044">
    <property type="entry name" value="SH3-domain"/>
    <property type="match status" value="2"/>
</dbReference>
<dbReference type="Pfam" id="PF00017">
    <property type="entry name" value="SH2"/>
    <property type="match status" value="1"/>
</dbReference>
<sequence length="215" mass="25040">MEAKALYDFEATQADEMSFKKGNTVCVTSTEDGGWYKAVMGKRSGYIPATYIKFEKNDWYHPITRLEAEKLILKKNSLGSYINPDGYYLIRKSDKEFALSVKHEDTVQHFKILCDGNNKFYIWPNNVFSSINELVSNYHVENVSGDHRKIIQLRDIEQELYEALYDFTPANDEEIPLKRGDIIRLVCKSDENWWEGEVDGKTGFFPKIYVKEYGK</sequence>
<dbReference type="InterPro" id="IPR001452">
    <property type="entry name" value="SH3_domain"/>
</dbReference>
<dbReference type="SMART" id="SM00326">
    <property type="entry name" value="SH3"/>
    <property type="match status" value="2"/>
</dbReference>
<protein>
    <submittedName>
        <fullName evidence="7">Uncharacterized protein</fullName>
    </submittedName>
</protein>
<dbReference type="Pfam" id="PF00018">
    <property type="entry name" value="SH3_1"/>
    <property type="match status" value="2"/>
</dbReference>
<dbReference type="PRINTS" id="PR00499">
    <property type="entry name" value="P67PHOX"/>
</dbReference>
<evidence type="ECO:0000256" key="4">
    <source>
        <dbReference type="PROSITE-ProRule" id="PRU00192"/>
    </source>
</evidence>
<dbReference type="Gene3D" id="2.30.30.40">
    <property type="entry name" value="SH3 Domains"/>
    <property type="match status" value="2"/>
</dbReference>
<feature type="domain" description="SH3" evidence="6">
    <location>
        <begin position="1"/>
        <end position="57"/>
    </location>
</feature>
<dbReference type="InterPro" id="IPR036028">
    <property type="entry name" value="SH3-like_dom_sf"/>
</dbReference>
<dbReference type="PROSITE" id="PS50002">
    <property type="entry name" value="SH3"/>
    <property type="match status" value="2"/>
</dbReference>
<dbReference type="InterPro" id="IPR000980">
    <property type="entry name" value="SH2"/>
</dbReference>
<dbReference type="SMART" id="SM00252">
    <property type="entry name" value="SH2"/>
    <property type="match status" value="1"/>
</dbReference>
<gene>
    <name evidence="7" type="ORF">EGW08_019900</name>
</gene>
<dbReference type="InterPro" id="IPR036860">
    <property type="entry name" value="SH2_dom_sf"/>
</dbReference>
<feature type="domain" description="SH3" evidence="6">
    <location>
        <begin position="156"/>
        <end position="215"/>
    </location>
</feature>
<evidence type="ECO:0000256" key="1">
    <source>
        <dbReference type="ARBA" id="ARBA00022443"/>
    </source>
</evidence>
<evidence type="ECO:0000313" key="7">
    <source>
        <dbReference type="EMBL" id="RUS72342.1"/>
    </source>
</evidence>
<comment type="caution">
    <text evidence="7">The sequence shown here is derived from an EMBL/GenBank/DDBJ whole genome shotgun (WGS) entry which is preliminary data.</text>
</comment>
<dbReference type="STRING" id="188477.A0A3S1H521"/>
<dbReference type="EMBL" id="RQTK01001078">
    <property type="protein sequence ID" value="RUS72342.1"/>
    <property type="molecule type" value="Genomic_DNA"/>
</dbReference>
<dbReference type="OrthoDB" id="10255964at2759"/>
<keyword evidence="8" id="KW-1185">Reference proteome</keyword>
<dbReference type="Proteomes" id="UP000271974">
    <property type="component" value="Unassembled WGS sequence"/>
</dbReference>
<evidence type="ECO:0000259" key="6">
    <source>
        <dbReference type="PROSITE" id="PS50002"/>
    </source>
</evidence>
<keyword evidence="2 3" id="KW-0727">SH2 domain</keyword>
<dbReference type="PRINTS" id="PR00401">
    <property type="entry name" value="SH2DOMAIN"/>
</dbReference>
<accession>A0A3S1H521</accession>
<feature type="domain" description="SH2" evidence="5">
    <location>
        <begin position="35"/>
        <end position="138"/>
    </location>
</feature>
<reference evidence="7 8" key="1">
    <citation type="submission" date="2019-01" db="EMBL/GenBank/DDBJ databases">
        <title>A draft genome assembly of the solar-powered sea slug Elysia chlorotica.</title>
        <authorList>
            <person name="Cai H."/>
            <person name="Li Q."/>
            <person name="Fang X."/>
            <person name="Li J."/>
            <person name="Curtis N.E."/>
            <person name="Altenburger A."/>
            <person name="Shibata T."/>
            <person name="Feng M."/>
            <person name="Maeda T."/>
            <person name="Schwartz J.A."/>
            <person name="Shigenobu S."/>
            <person name="Lundholm N."/>
            <person name="Nishiyama T."/>
            <person name="Yang H."/>
            <person name="Hasebe M."/>
            <person name="Li S."/>
            <person name="Pierce S.K."/>
            <person name="Wang J."/>
        </authorList>
    </citation>
    <scope>NUCLEOTIDE SEQUENCE [LARGE SCALE GENOMIC DNA]</scope>
    <source>
        <strain evidence="7">EC2010</strain>
        <tissue evidence="7">Whole organism of an adult</tissue>
    </source>
</reference>
<evidence type="ECO:0000313" key="8">
    <source>
        <dbReference type="Proteomes" id="UP000271974"/>
    </source>
</evidence>
<dbReference type="PROSITE" id="PS50001">
    <property type="entry name" value="SH2"/>
    <property type="match status" value="1"/>
</dbReference>
<evidence type="ECO:0000259" key="5">
    <source>
        <dbReference type="PROSITE" id="PS50001"/>
    </source>
</evidence>
<evidence type="ECO:0000256" key="2">
    <source>
        <dbReference type="ARBA" id="ARBA00022999"/>
    </source>
</evidence>
<dbReference type="Gene3D" id="3.30.505.10">
    <property type="entry name" value="SH2 domain"/>
    <property type="match status" value="1"/>
</dbReference>
<dbReference type="PANTHER" id="PTHR46037">
    <property type="entry name" value="PROTEIN ENHANCER OF SEVENLESS 2B"/>
    <property type="match status" value="1"/>
</dbReference>
<proteinExistence type="predicted"/>
<dbReference type="SUPFAM" id="SSF55550">
    <property type="entry name" value="SH2 domain"/>
    <property type="match status" value="1"/>
</dbReference>
<dbReference type="PRINTS" id="PR00452">
    <property type="entry name" value="SH3DOMAIN"/>
</dbReference>
<name>A0A3S1H521_ELYCH</name>
<organism evidence="7 8">
    <name type="scientific">Elysia chlorotica</name>
    <name type="common">Eastern emerald elysia</name>
    <name type="synonym">Sea slug</name>
    <dbReference type="NCBI Taxonomy" id="188477"/>
    <lineage>
        <taxon>Eukaryota</taxon>
        <taxon>Metazoa</taxon>
        <taxon>Spiralia</taxon>
        <taxon>Lophotrochozoa</taxon>
        <taxon>Mollusca</taxon>
        <taxon>Gastropoda</taxon>
        <taxon>Heterobranchia</taxon>
        <taxon>Euthyneura</taxon>
        <taxon>Panpulmonata</taxon>
        <taxon>Sacoglossa</taxon>
        <taxon>Placobranchoidea</taxon>
        <taxon>Plakobranchidae</taxon>
        <taxon>Elysia</taxon>
    </lineage>
</organism>
<dbReference type="AlphaFoldDB" id="A0A3S1H521"/>